<gene>
    <name evidence="6" type="ORF">BV898_12049</name>
</gene>
<comment type="subcellular location">
    <subcellularLocation>
        <location evidence="1">Membrane</location>
        <topology evidence="1">Multi-pass membrane protein</topology>
    </subcellularLocation>
</comment>
<evidence type="ECO:0000256" key="1">
    <source>
        <dbReference type="ARBA" id="ARBA00004141"/>
    </source>
</evidence>
<evidence type="ECO:0008006" key="8">
    <source>
        <dbReference type="Google" id="ProtNLM"/>
    </source>
</evidence>
<dbReference type="GO" id="GO:0016020">
    <property type="term" value="C:membrane"/>
    <property type="evidence" value="ECO:0007669"/>
    <property type="project" value="UniProtKB-SubCell"/>
</dbReference>
<evidence type="ECO:0000256" key="2">
    <source>
        <dbReference type="ARBA" id="ARBA00022692"/>
    </source>
</evidence>
<protein>
    <recommendedName>
        <fullName evidence="8">Gustatory receptor</fullName>
    </recommendedName>
</protein>
<feature type="transmembrane region" description="Helical" evidence="5">
    <location>
        <begin position="303"/>
        <end position="325"/>
    </location>
</feature>
<evidence type="ECO:0000313" key="7">
    <source>
        <dbReference type="Proteomes" id="UP000192578"/>
    </source>
</evidence>
<feature type="transmembrane region" description="Helical" evidence="5">
    <location>
        <begin position="198"/>
        <end position="218"/>
    </location>
</feature>
<comment type="caution">
    <text evidence="6">The sequence shown here is derived from an EMBL/GenBank/DDBJ whole genome shotgun (WGS) entry which is preliminary data.</text>
</comment>
<dbReference type="Proteomes" id="UP000192578">
    <property type="component" value="Unassembled WGS sequence"/>
</dbReference>
<keyword evidence="4 5" id="KW-0472">Membrane</keyword>
<keyword evidence="2 5" id="KW-0812">Transmembrane</keyword>
<feature type="transmembrane region" description="Helical" evidence="5">
    <location>
        <begin position="134"/>
        <end position="156"/>
    </location>
</feature>
<dbReference type="InterPro" id="IPR013604">
    <property type="entry name" value="7TM_chemorcpt"/>
</dbReference>
<name>A0A1W0WEV0_HYPEX</name>
<evidence type="ECO:0000256" key="5">
    <source>
        <dbReference type="SAM" id="Phobius"/>
    </source>
</evidence>
<feature type="transmembrane region" description="Helical" evidence="5">
    <location>
        <begin position="33"/>
        <end position="55"/>
    </location>
</feature>
<sequence length="422" mass="47977">MASDIAHVQAFLLAANEATSPANTGNKTLTSRWYNGLLTLVRITFTLGSISIAVIDCADIIMISLESVNENTPFVISMVQMFWVTFYESRSASVLALFTWCHLARWRALRTFVRAKMMEPLNHRNAKQSSDIRRLSWMLFLISFGLRASNMAFSWLQTEGLLEDPKNFSLNLTSCYSWFDRCVSRETFILVETFLVDWPFILSQQVLISGLIFVWIALKSMRKLRREVATNLTVTSSDEVPSSERIENWTLSYVNMSRFVQYFNGCFGRILLVSVGLDVLTVLGVCAKLLASGKTLSMMIWLRYAWVSVIFLSYATICYLPFILLHEESLKLDRILRDFAWTLNGHGEERSIVTKEEISADLTALQEKVNKLSLIVKENPLTIEAGGLFQFSRTSLVTIVTTVVTALLLTKEILNRSMPARF</sequence>
<organism evidence="6 7">
    <name type="scientific">Hypsibius exemplaris</name>
    <name type="common">Freshwater tardigrade</name>
    <dbReference type="NCBI Taxonomy" id="2072580"/>
    <lineage>
        <taxon>Eukaryota</taxon>
        <taxon>Metazoa</taxon>
        <taxon>Ecdysozoa</taxon>
        <taxon>Tardigrada</taxon>
        <taxon>Eutardigrada</taxon>
        <taxon>Parachela</taxon>
        <taxon>Hypsibioidea</taxon>
        <taxon>Hypsibiidae</taxon>
        <taxon>Hypsibius</taxon>
    </lineage>
</organism>
<dbReference type="GO" id="GO:0050909">
    <property type="term" value="P:sensory perception of taste"/>
    <property type="evidence" value="ECO:0007669"/>
    <property type="project" value="InterPro"/>
</dbReference>
<dbReference type="EMBL" id="MTYJ01000117">
    <property type="protein sequence ID" value="OQV13734.1"/>
    <property type="molecule type" value="Genomic_DNA"/>
</dbReference>
<proteinExistence type="predicted"/>
<evidence type="ECO:0000256" key="3">
    <source>
        <dbReference type="ARBA" id="ARBA00022989"/>
    </source>
</evidence>
<dbReference type="AlphaFoldDB" id="A0A1W0WEV0"/>
<feature type="transmembrane region" description="Helical" evidence="5">
    <location>
        <begin position="266"/>
        <end position="291"/>
    </location>
</feature>
<evidence type="ECO:0000256" key="4">
    <source>
        <dbReference type="ARBA" id="ARBA00023136"/>
    </source>
</evidence>
<reference evidence="7" key="1">
    <citation type="submission" date="2017-01" db="EMBL/GenBank/DDBJ databases">
        <title>Comparative genomics of anhydrobiosis in the tardigrade Hypsibius dujardini.</title>
        <authorList>
            <person name="Yoshida Y."/>
            <person name="Koutsovoulos G."/>
            <person name="Laetsch D."/>
            <person name="Stevens L."/>
            <person name="Kumar S."/>
            <person name="Horikawa D."/>
            <person name="Ishino K."/>
            <person name="Komine S."/>
            <person name="Tomita M."/>
            <person name="Blaxter M."/>
            <person name="Arakawa K."/>
        </authorList>
    </citation>
    <scope>NUCLEOTIDE SEQUENCE [LARGE SCALE GENOMIC DNA]</scope>
    <source>
        <strain evidence="7">Z151</strain>
    </source>
</reference>
<evidence type="ECO:0000313" key="6">
    <source>
        <dbReference type="EMBL" id="OQV13734.1"/>
    </source>
</evidence>
<dbReference type="Pfam" id="PF08395">
    <property type="entry name" value="7tm_7"/>
    <property type="match status" value="1"/>
</dbReference>
<feature type="transmembrane region" description="Helical" evidence="5">
    <location>
        <begin position="92"/>
        <end position="113"/>
    </location>
</feature>
<keyword evidence="7" id="KW-1185">Reference proteome</keyword>
<keyword evidence="3 5" id="KW-1133">Transmembrane helix</keyword>
<accession>A0A1W0WEV0</accession>